<organism evidence="14 15">
    <name type="scientific">Tigriopus californicus</name>
    <name type="common">Marine copepod</name>
    <dbReference type="NCBI Taxonomy" id="6832"/>
    <lineage>
        <taxon>Eukaryota</taxon>
        <taxon>Metazoa</taxon>
        <taxon>Ecdysozoa</taxon>
        <taxon>Arthropoda</taxon>
        <taxon>Crustacea</taxon>
        <taxon>Multicrustacea</taxon>
        <taxon>Hexanauplia</taxon>
        <taxon>Copepoda</taxon>
        <taxon>Harpacticoida</taxon>
        <taxon>Harpacticidae</taxon>
        <taxon>Tigriopus</taxon>
    </lineage>
</organism>
<dbReference type="PANTHER" id="PTHR11690">
    <property type="entry name" value="AMILORIDE-SENSITIVE SODIUM CHANNEL-RELATED"/>
    <property type="match status" value="1"/>
</dbReference>
<sequence length="394" mass="46228">MASEIGEGKLKLGLIVLLIFPVLYFSIESFRKYRDSKVSVSTQRDNSHLTLPFPSVTICSGFRNGFLTPEKLLEINKSEELTLDKIHELTYNRSEFLTYFTQAVDNDFSINMVDKDEYWSEEIHEYYGGRCYTFNPPVLSKPGETNAIIFGIRNPERYWTYRCDNFSTLECHNQYPVFFHPKDAFIFNKGNKFVGQSFLFPEAKKKLMLTLTHRRINRLNLTYDPCQENGNINEFRHCILESYDEIAGCRMPWSKNGTLRVCNGSEVHGRFTSKERNLWWDVDRIVTETTRCLKPCSFEIFEWYRTKYAWEGIPKDLFPSHTETVFAMQIYYVDTTTEITEEFVAYDGFNMVGETGGALGLFLGWSCFQLLFDFLQFLINRFFRLKKLSTQIKS</sequence>
<keyword evidence="4 12" id="KW-0894">Sodium channel</keyword>
<dbReference type="GO" id="GO:0005886">
    <property type="term" value="C:plasma membrane"/>
    <property type="evidence" value="ECO:0007669"/>
    <property type="project" value="TreeGrafter"/>
</dbReference>
<evidence type="ECO:0000313" key="15">
    <source>
        <dbReference type="Proteomes" id="UP000318571"/>
    </source>
</evidence>
<evidence type="ECO:0000256" key="3">
    <source>
        <dbReference type="ARBA" id="ARBA00022448"/>
    </source>
</evidence>
<keyword evidence="5 12" id="KW-0812">Transmembrane</keyword>
<comment type="caution">
    <text evidence="14">The sequence shown here is derived from an EMBL/GenBank/DDBJ whole genome shotgun (WGS) entry which is preliminary data.</text>
</comment>
<keyword evidence="11 12" id="KW-0407">Ion channel</keyword>
<feature type="transmembrane region" description="Helical" evidence="13">
    <location>
        <begin position="358"/>
        <end position="379"/>
    </location>
</feature>
<evidence type="ECO:0000256" key="6">
    <source>
        <dbReference type="ARBA" id="ARBA00022989"/>
    </source>
</evidence>
<reference evidence="14 15" key="1">
    <citation type="journal article" date="2018" name="Nat. Ecol. Evol.">
        <title>Genomic signatures of mitonuclear coevolution across populations of Tigriopus californicus.</title>
        <authorList>
            <person name="Barreto F.S."/>
            <person name="Watson E.T."/>
            <person name="Lima T.G."/>
            <person name="Willett C.S."/>
            <person name="Edmands S."/>
            <person name="Li W."/>
            <person name="Burton R.S."/>
        </authorList>
    </citation>
    <scope>NUCLEOTIDE SEQUENCE [LARGE SCALE GENOMIC DNA]</scope>
    <source>
        <strain evidence="14 15">San Diego</strain>
    </source>
</reference>
<comment type="subcellular location">
    <subcellularLocation>
        <location evidence="1">Membrane</location>
        <topology evidence="1">Multi-pass membrane protein</topology>
    </subcellularLocation>
</comment>
<keyword evidence="6 13" id="KW-1133">Transmembrane helix</keyword>
<proteinExistence type="inferred from homology"/>
<keyword evidence="9 13" id="KW-0472">Membrane</keyword>
<evidence type="ECO:0000256" key="1">
    <source>
        <dbReference type="ARBA" id="ARBA00004141"/>
    </source>
</evidence>
<evidence type="ECO:0000256" key="10">
    <source>
        <dbReference type="ARBA" id="ARBA00023201"/>
    </source>
</evidence>
<dbReference type="GO" id="GO:0015280">
    <property type="term" value="F:ligand-gated sodium channel activity"/>
    <property type="evidence" value="ECO:0007669"/>
    <property type="project" value="TreeGrafter"/>
</dbReference>
<comment type="similarity">
    <text evidence="2 12">Belongs to the amiloride-sensitive sodium channel (TC 1.A.6) family.</text>
</comment>
<keyword evidence="3 12" id="KW-0813">Transport</keyword>
<dbReference type="InterPro" id="IPR001873">
    <property type="entry name" value="ENaC"/>
</dbReference>
<evidence type="ECO:0000256" key="8">
    <source>
        <dbReference type="ARBA" id="ARBA00023065"/>
    </source>
</evidence>
<accession>A0A553NYV5</accession>
<evidence type="ECO:0000256" key="9">
    <source>
        <dbReference type="ARBA" id="ARBA00023136"/>
    </source>
</evidence>
<name>A0A553NYV5_TIGCA</name>
<dbReference type="Gene3D" id="1.10.287.770">
    <property type="entry name" value="YojJ-like"/>
    <property type="match status" value="1"/>
</dbReference>
<dbReference type="EMBL" id="VCGU01000009">
    <property type="protein sequence ID" value="TRY70607.1"/>
    <property type="molecule type" value="Genomic_DNA"/>
</dbReference>
<evidence type="ECO:0000256" key="11">
    <source>
        <dbReference type="ARBA" id="ARBA00023303"/>
    </source>
</evidence>
<keyword evidence="10 12" id="KW-0739">Sodium transport</keyword>
<evidence type="ECO:0000256" key="7">
    <source>
        <dbReference type="ARBA" id="ARBA00023053"/>
    </source>
</evidence>
<protein>
    <submittedName>
        <fullName evidence="14">Uncharacterized protein</fullName>
    </submittedName>
</protein>
<evidence type="ECO:0000313" key="14">
    <source>
        <dbReference type="EMBL" id="TRY70607.1"/>
    </source>
</evidence>
<evidence type="ECO:0000256" key="13">
    <source>
        <dbReference type="SAM" id="Phobius"/>
    </source>
</evidence>
<dbReference type="AlphaFoldDB" id="A0A553NYV5"/>
<keyword evidence="15" id="KW-1185">Reference proteome</keyword>
<dbReference type="Pfam" id="PF00858">
    <property type="entry name" value="ASC"/>
    <property type="match status" value="1"/>
</dbReference>
<feature type="transmembrane region" description="Helical" evidence="13">
    <location>
        <begin position="12"/>
        <end position="30"/>
    </location>
</feature>
<gene>
    <name evidence="14" type="ORF">TCAL_02328</name>
</gene>
<evidence type="ECO:0000256" key="12">
    <source>
        <dbReference type="RuleBase" id="RU000679"/>
    </source>
</evidence>
<evidence type="ECO:0000256" key="5">
    <source>
        <dbReference type="ARBA" id="ARBA00022692"/>
    </source>
</evidence>
<keyword evidence="8 12" id="KW-0406">Ion transport</keyword>
<keyword evidence="7" id="KW-0915">Sodium</keyword>
<evidence type="ECO:0000256" key="4">
    <source>
        <dbReference type="ARBA" id="ARBA00022461"/>
    </source>
</evidence>
<evidence type="ECO:0000256" key="2">
    <source>
        <dbReference type="ARBA" id="ARBA00007193"/>
    </source>
</evidence>
<dbReference type="Proteomes" id="UP000318571">
    <property type="component" value="Chromosome 9"/>
</dbReference>